<dbReference type="EMBL" id="JABDJR010000500">
    <property type="protein sequence ID" value="NNF07573.1"/>
    <property type="molecule type" value="Genomic_DNA"/>
</dbReference>
<comment type="caution">
    <text evidence="2">The sequence shown here is derived from an EMBL/GenBank/DDBJ whole genome shotgun (WGS) entry which is preliminary data.</text>
</comment>
<name>A0A7Y2EG59_UNCEI</name>
<organism evidence="2 3">
    <name type="scientific">Eiseniibacteriota bacterium</name>
    <dbReference type="NCBI Taxonomy" id="2212470"/>
    <lineage>
        <taxon>Bacteria</taxon>
        <taxon>Candidatus Eiseniibacteriota</taxon>
    </lineage>
</organism>
<reference evidence="2 3" key="1">
    <citation type="submission" date="2020-03" db="EMBL/GenBank/DDBJ databases">
        <title>Metabolic flexibility allows generalist bacteria to become dominant in a frequently disturbed ecosystem.</title>
        <authorList>
            <person name="Chen Y.-J."/>
            <person name="Leung P.M."/>
            <person name="Bay S.K."/>
            <person name="Hugenholtz P."/>
            <person name="Kessler A.J."/>
            <person name="Shelley G."/>
            <person name="Waite D.W."/>
            <person name="Cook P.L."/>
            <person name="Greening C."/>
        </authorList>
    </citation>
    <scope>NUCLEOTIDE SEQUENCE [LARGE SCALE GENOMIC DNA]</scope>
    <source>
        <strain evidence="2">SS_bin_28</strain>
    </source>
</reference>
<evidence type="ECO:0000313" key="2">
    <source>
        <dbReference type="EMBL" id="NNF07573.1"/>
    </source>
</evidence>
<proteinExistence type="predicted"/>
<protein>
    <submittedName>
        <fullName evidence="2">Uncharacterized protein</fullName>
    </submittedName>
</protein>
<evidence type="ECO:0000256" key="1">
    <source>
        <dbReference type="SAM" id="MobiDB-lite"/>
    </source>
</evidence>
<evidence type="ECO:0000313" key="3">
    <source>
        <dbReference type="Proteomes" id="UP000547674"/>
    </source>
</evidence>
<sequence length="277" mass="32258">MDNTRILFTDLTDDARSVKPSYYFMMRSLLHSRIDTGLSSNQEVEDEDVNVYLANLLQSFSDPGYLQQAEPYLHRYDHEVFRRMTRSTDSRLKYKIYKTNADFLLVSIGVFDNSSQTLLNRVSSNSGSKNRMFEPTEEATLSRGRTFYQFAYSYSQMVPKKNPAVSEVLQKLAGGFDRYIQILAHLRGEYLDIIHELSRGEVYHLERSVNREKERKELRKKQDEFLDAYADWKREPSDQNTQKLQESVDAVRAIDPEFTFSMDSDKNQDGSSQGDLN</sequence>
<feature type="region of interest" description="Disordered" evidence="1">
    <location>
        <begin position="258"/>
        <end position="277"/>
    </location>
</feature>
<dbReference type="Proteomes" id="UP000547674">
    <property type="component" value="Unassembled WGS sequence"/>
</dbReference>
<accession>A0A7Y2EG59</accession>
<gene>
    <name evidence="2" type="ORF">HKN21_12495</name>
</gene>
<dbReference type="AlphaFoldDB" id="A0A7Y2EG59"/>